<accession>A0A0P8AA61</accession>
<evidence type="ECO:0000256" key="3">
    <source>
        <dbReference type="ARBA" id="ARBA00022691"/>
    </source>
</evidence>
<organism evidence="7 8">
    <name type="scientific">Candidatus Methanoperedens nitratireducens</name>
    <dbReference type="NCBI Taxonomy" id="1392998"/>
    <lineage>
        <taxon>Archaea</taxon>
        <taxon>Methanobacteriati</taxon>
        <taxon>Methanobacteriota</taxon>
        <taxon>Stenosarchaea group</taxon>
        <taxon>Methanomicrobia</taxon>
        <taxon>Methanosarcinales</taxon>
        <taxon>ANME-2 cluster</taxon>
        <taxon>Candidatus Methanoperedentaceae</taxon>
        <taxon>Candidatus Methanoperedens</taxon>
    </lineage>
</organism>
<dbReference type="Pfam" id="PF08704">
    <property type="entry name" value="GCD14"/>
    <property type="match status" value="1"/>
</dbReference>
<dbReference type="GO" id="GO:0031515">
    <property type="term" value="C:tRNA (m1A) methyltransferase complex"/>
    <property type="evidence" value="ECO:0007669"/>
    <property type="project" value="InterPro"/>
</dbReference>
<dbReference type="Gene3D" id="3.40.50.150">
    <property type="entry name" value="Vaccinia Virus protein VP39"/>
    <property type="match status" value="1"/>
</dbReference>
<keyword evidence="3 5" id="KW-0949">S-adenosyl-L-methionine</keyword>
<dbReference type="EC" id="2.1.1.219" evidence="7"/>
<evidence type="ECO:0000256" key="2">
    <source>
        <dbReference type="ARBA" id="ARBA00022679"/>
    </source>
</evidence>
<dbReference type="InterPro" id="IPR014816">
    <property type="entry name" value="tRNA_MeTrfase_Gcd14"/>
</dbReference>
<evidence type="ECO:0000259" key="6">
    <source>
        <dbReference type="Pfam" id="PF08704"/>
    </source>
</evidence>
<dbReference type="CDD" id="cd02440">
    <property type="entry name" value="AdoMet_MTases"/>
    <property type="match status" value="1"/>
</dbReference>
<evidence type="ECO:0000313" key="8">
    <source>
        <dbReference type="Proteomes" id="UP000050360"/>
    </source>
</evidence>
<comment type="caution">
    <text evidence="7">The sequence shown here is derived from an EMBL/GenBank/DDBJ whole genome shotgun (WGS) entry which is preliminary data.</text>
</comment>
<feature type="domain" description="tRNA (adenine(58)-N(1))-methyltransferase catalytic subunit TRM61 C-terminal" evidence="6">
    <location>
        <begin position="79"/>
        <end position="224"/>
    </location>
</feature>
<dbReference type="SUPFAM" id="SSF53335">
    <property type="entry name" value="S-adenosyl-L-methionine-dependent methyltransferases"/>
    <property type="match status" value="1"/>
</dbReference>
<gene>
    <name evidence="7" type="primary">trmI</name>
    <name evidence="7" type="ORF">MPEBLZ_00152</name>
</gene>
<evidence type="ECO:0000256" key="4">
    <source>
        <dbReference type="ARBA" id="ARBA00022694"/>
    </source>
</evidence>
<evidence type="ECO:0000256" key="1">
    <source>
        <dbReference type="ARBA" id="ARBA00022603"/>
    </source>
</evidence>
<reference evidence="7 8" key="1">
    <citation type="submission" date="2015-09" db="EMBL/GenBank/DDBJ databases">
        <title>A metagenomics-based metabolic model of nitrate-dependent anaerobic oxidation of methane by Methanoperedens-like archaea.</title>
        <authorList>
            <person name="Arshad A."/>
            <person name="Speth D.R."/>
            <person name="De Graaf R.M."/>
            <person name="Op Den Camp H.J."/>
            <person name="Jetten M.S."/>
            <person name="Welte C.U."/>
        </authorList>
    </citation>
    <scope>NUCLEOTIDE SEQUENCE [LARGE SCALE GENOMIC DNA]</scope>
</reference>
<feature type="binding site" evidence="5">
    <location>
        <begin position="103"/>
        <end position="106"/>
    </location>
    <ligand>
        <name>S-adenosyl-L-methionine</name>
        <dbReference type="ChEBI" id="CHEBI:59789"/>
    </ligand>
</feature>
<dbReference type="GO" id="GO:0030488">
    <property type="term" value="P:tRNA methylation"/>
    <property type="evidence" value="ECO:0007669"/>
    <property type="project" value="InterPro"/>
</dbReference>
<keyword evidence="2 7" id="KW-0808">Transferase</keyword>
<dbReference type="PANTHER" id="PTHR12133:SF1">
    <property type="entry name" value="TRNA (ADENINE(58)-N(1))-METHYLTRANSFERASE, MITOCHONDRIAL"/>
    <property type="match status" value="1"/>
</dbReference>
<dbReference type="PIRSF" id="PIRSF017269">
    <property type="entry name" value="GCD14"/>
    <property type="match status" value="1"/>
</dbReference>
<keyword evidence="1 7" id="KW-0489">Methyltransferase</keyword>
<dbReference type="Gene3D" id="3.10.330.20">
    <property type="match status" value="1"/>
</dbReference>
<keyword evidence="4" id="KW-0819">tRNA processing</keyword>
<feature type="binding site" evidence="5">
    <location>
        <position position="148"/>
    </location>
    <ligand>
        <name>S-adenosyl-L-methionine</name>
        <dbReference type="ChEBI" id="CHEBI:59789"/>
    </ligand>
</feature>
<protein>
    <submittedName>
        <fullName evidence="7">tRNA (Adenine(57)-N(1)/adenine(58)-N(1))-methyltransferase TrmI</fullName>
        <ecNumber evidence="7">2.1.1.219</ecNumber>
    </submittedName>
</protein>
<dbReference type="GO" id="GO:0160107">
    <property type="term" value="F:tRNA (adenine(58)-N1)-methyltransferase activity"/>
    <property type="evidence" value="ECO:0007669"/>
    <property type="project" value="InterPro"/>
</dbReference>
<evidence type="ECO:0000256" key="5">
    <source>
        <dbReference type="PIRSR" id="PIRSR017269-1"/>
    </source>
</evidence>
<dbReference type="InterPro" id="IPR049470">
    <property type="entry name" value="TRM61_C"/>
</dbReference>
<feature type="binding site" evidence="5">
    <location>
        <position position="121"/>
    </location>
    <ligand>
        <name>S-adenosyl-L-methionine</name>
        <dbReference type="ChEBI" id="CHEBI:59789"/>
    </ligand>
</feature>
<feature type="binding site" evidence="5">
    <location>
        <position position="168"/>
    </location>
    <ligand>
        <name>S-adenosyl-L-methionine</name>
        <dbReference type="ChEBI" id="CHEBI:59789"/>
    </ligand>
</feature>
<dbReference type="Proteomes" id="UP000050360">
    <property type="component" value="Unassembled WGS sequence"/>
</dbReference>
<name>A0A0P8AA61_9EURY</name>
<dbReference type="GO" id="GO:0043827">
    <property type="term" value="F:tRNA (adenine(57)-N1)/(adenine(58)-N1)-methyltransferase activity"/>
    <property type="evidence" value="ECO:0007669"/>
    <property type="project" value="UniProtKB-EC"/>
</dbReference>
<dbReference type="PANTHER" id="PTHR12133">
    <property type="entry name" value="TRNA (ADENINE(58)-N(1))-METHYLTRANSFERASE"/>
    <property type="match status" value="1"/>
</dbReference>
<dbReference type="PROSITE" id="PS51620">
    <property type="entry name" value="SAM_TRM61"/>
    <property type="match status" value="1"/>
</dbReference>
<sequence length="249" mass="27651">MDTPVILKIFSKGKMKDYFVKPEGEMHTDLGIIKLDELKTKNFGDKISSHLGEEFIIQKPRAPDFFIHAKRSGAPMMPKDIGVIISNTGLCSSDQVLDAGTGSGILAIYLGGIAKKVITYEVREEFVEIARNNIALTGLSNIECRHGDIVEEICKLDENEKFDVITLDTIAAARVIPYVPDVIYPGGFLVTYSPFFEQAKEIREAIGKTNYIDVTTIETLEREISFTDRGTRPATARVGHTGFITIARY</sequence>
<dbReference type="InterPro" id="IPR029063">
    <property type="entry name" value="SAM-dependent_MTases_sf"/>
</dbReference>
<dbReference type="AlphaFoldDB" id="A0A0P8AA61"/>
<evidence type="ECO:0000313" key="7">
    <source>
        <dbReference type="EMBL" id="KPQ45271.1"/>
    </source>
</evidence>
<dbReference type="EMBL" id="LKCM01000015">
    <property type="protein sequence ID" value="KPQ45271.1"/>
    <property type="molecule type" value="Genomic_DNA"/>
</dbReference>
<proteinExistence type="predicted"/>